<dbReference type="Proteomes" id="UP001218218">
    <property type="component" value="Unassembled WGS sequence"/>
</dbReference>
<gene>
    <name evidence="2" type="ORF">DFH08DRAFT_819669</name>
</gene>
<proteinExistence type="predicted"/>
<evidence type="ECO:0000256" key="1">
    <source>
        <dbReference type="SAM" id="MobiDB-lite"/>
    </source>
</evidence>
<name>A0AAD7EFD3_9AGAR</name>
<reference evidence="2" key="1">
    <citation type="submission" date="2023-03" db="EMBL/GenBank/DDBJ databases">
        <title>Massive genome expansion in bonnet fungi (Mycena s.s.) driven by repeated elements and novel gene families across ecological guilds.</title>
        <authorList>
            <consortium name="Lawrence Berkeley National Laboratory"/>
            <person name="Harder C.B."/>
            <person name="Miyauchi S."/>
            <person name="Viragh M."/>
            <person name="Kuo A."/>
            <person name="Thoen E."/>
            <person name="Andreopoulos B."/>
            <person name="Lu D."/>
            <person name="Skrede I."/>
            <person name="Drula E."/>
            <person name="Henrissat B."/>
            <person name="Morin E."/>
            <person name="Kohler A."/>
            <person name="Barry K."/>
            <person name="LaButti K."/>
            <person name="Morin E."/>
            <person name="Salamov A."/>
            <person name="Lipzen A."/>
            <person name="Mereny Z."/>
            <person name="Hegedus B."/>
            <person name="Baldrian P."/>
            <person name="Stursova M."/>
            <person name="Weitz H."/>
            <person name="Taylor A."/>
            <person name="Grigoriev I.V."/>
            <person name="Nagy L.G."/>
            <person name="Martin F."/>
            <person name="Kauserud H."/>
        </authorList>
    </citation>
    <scope>NUCLEOTIDE SEQUENCE</scope>
    <source>
        <strain evidence="2">CBHHK002</strain>
    </source>
</reference>
<dbReference type="EMBL" id="JARIHO010000056">
    <property type="protein sequence ID" value="KAJ7318781.1"/>
    <property type="molecule type" value="Genomic_DNA"/>
</dbReference>
<comment type="caution">
    <text evidence="2">The sequence shown here is derived from an EMBL/GenBank/DDBJ whole genome shotgun (WGS) entry which is preliminary data.</text>
</comment>
<dbReference type="AlphaFoldDB" id="A0AAD7EFD3"/>
<feature type="compositionally biased region" description="Polar residues" evidence="1">
    <location>
        <begin position="19"/>
        <end position="28"/>
    </location>
</feature>
<organism evidence="2 3">
    <name type="scientific">Mycena albidolilacea</name>
    <dbReference type="NCBI Taxonomy" id="1033008"/>
    <lineage>
        <taxon>Eukaryota</taxon>
        <taxon>Fungi</taxon>
        <taxon>Dikarya</taxon>
        <taxon>Basidiomycota</taxon>
        <taxon>Agaricomycotina</taxon>
        <taxon>Agaricomycetes</taxon>
        <taxon>Agaricomycetidae</taxon>
        <taxon>Agaricales</taxon>
        <taxon>Marasmiineae</taxon>
        <taxon>Mycenaceae</taxon>
        <taxon>Mycena</taxon>
    </lineage>
</organism>
<protein>
    <submittedName>
        <fullName evidence="2">Uncharacterized protein</fullName>
    </submittedName>
</protein>
<evidence type="ECO:0000313" key="3">
    <source>
        <dbReference type="Proteomes" id="UP001218218"/>
    </source>
</evidence>
<keyword evidence="3" id="KW-1185">Reference proteome</keyword>
<sequence length="214" mass="23929">MSGRSTHGTPQVGARPQRTETSTPQGQASILPRECDRGVGGVECGVQSQAFQTCLAAQPMAFHKSVQDHREPRHPHHRVKPVYYPEKVTEVLEVLNVESNHKHSRHVWPLSPWHSTNWCKTTKKRDIHTMRVAAQIEFYSDRGEGGTMRPVDRHMATEVQKDTVQLLGTRAGKQHLNMRDSRGVRGSGGIGGRGGVGGGSILHCWWCRHRKQVV</sequence>
<accession>A0AAD7EFD3</accession>
<evidence type="ECO:0000313" key="2">
    <source>
        <dbReference type="EMBL" id="KAJ7318781.1"/>
    </source>
</evidence>
<feature type="region of interest" description="Disordered" evidence="1">
    <location>
        <begin position="1"/>
        <end position="32"/>
    </location>
</feature>